<dbReference type="PIRSF" id="PIRSF000382">
    <property type="entry name" value="MeTrfase_B12_ind"/>
    <property type="match status" value="1"/>
</dbReference>
<dbReference type="EC" id="2.1.1.14" evidence="11"/>
<dbReference type="RefSeq" id="WP_101966660.1">
    <property type="nucleotide sequence ID" value="NZ_PDFK01000003.1"/>
</dbReference>
<keyword evidence="6 11" id="KW-0808">Transferase</keyword>
<comment type="cofactor">
    <cofactor evidence="11">
        <name>Zn(2+)</name>
        <dbReference type="ChEBI" id="CHEBI:29105"/>
    </cofactor>
    <text evidence="11">Binds 1 zinc ion per subunit.</text>
</comment>
<feature type="binding site" evidence="11">
    <location>
        <position position="731"/>
    </location>
    <ligand>
        <name>Zn(2+)</name>
        <dbReference type="ChEBI" id="CHEBI:29105"/>
        <note>catalytic</note>
    </ligand>
</feature>
<feature type="binding site" evidence="11">
    <location>
        <begin position="17"/>
        <end position="20"/>
    </location>
    <ligand>
        <name>5-methyltetrahydropteroyltri-L-glutamate</name>
        <dbReference type="ChEBI" id="CHEBI:58207"/>
    </ligand>
</feature>
<accession>A0A2I0UZF3</accession>
<feature type="binding site" evidence="12">
    <location>
        <position position="20"/>
    </location>
    <ligand>
        <name>5-methyltetrahydropteroyltri-L-glutamate</name>
        <dbReference type="ChEBI" id="CHEBI:58207"/>
    </ligand>
</feature>
<evidence type="ECO:0000256" key="2">
    <source>
        <dbReference type="ARBA" id="ARBA00004681"/>
    </source>
</evidence>
<evidence type="ECO:0000259" key="15">
    <source>
        <dbReference type="Pfam" id="PF01717"/>
    </source>
</evidence>
<evidence type="ECO:0000256" key="11">
    <source>
        <dbReference type="HAMAP-Rule" id="MF_00172"/>
    </source>
</evidence>
<feature type="binding site" evidence="11">
    <location>
        <position position="646"/>
    </location>
    <ligand>
        <name>Zn(2+)</name>
        <dbReference type="ChEBI" id="CHEBI:29105"/>
        <note>catalytic</note>
    </ligand>
</feature>
<dbReference type="InterPro" id="IPR038071">
    <property type="entry name" value="UROD/MetE-like_sf"/>
</dbReference>
<dbReference type="HAMAP" id="MF_00172">
    <property type="entry name" value="Meth_synth"/>
    <property type="match status" value="1"/>
</dbReference>
<feature type="binding site" evidence="13">
    <location>
        <position position="670"/>
    </location>
    <ligand>
        <name>Zn(2+)</name>
        <dbReference type="ChEBI" id="CHEBI:29105"/>
        <label>1</label>
        <note>catalytic</note>
    </ligand>
</feature>
<keyword evidence="8 11" id="KW-0677">Repeat</keyword>
<dbReference type="InterPro" id="IPR006276">
    <property type="entry name" value="Cobalamin-indep_Met_synthase"/>
</dbReference>
<dbReference type="GO" id="GO:0003871">
    <property type="term" value="F:5-methyltetrahydropteroyltriglutamate-homocysteine S-methyltransferase activity"/>
    <property type="evidence" value="ECO:0007669"/>
    <property type="project" value="UniProtKB-UniRule"/>
</dbReference>
<feature type="binding site" evidence="11">
    <location>
        <position position="489"/>
    </location>
    <ligand>
        <name>L-homocysteine</name>
        <dbReference type="ChEBI" id="CHEBI:58199"/>
    </ligand>
</feature>
<dbReference type="AlphaFoldDB" id="A0A2I0UZF3"/>
<evidence type="ECO:0000256" key="6">
    <source>
        <dbReference type="ARBA" id="ARBA00022679"/>
    </source>
</evidence>
<comment type="caution">
    <text evidence="17">The sequence shown here is derived from an EMBL/GenBank/DDBJ whole genome shotgun (WGS) entry which is preliminary data.</text>
</comment>
<evidence type="ECO:0000313" key="18">
    <source>
        <dbReference type="Proteomes" id="UP000234956"/>
    </source>
</evidence>
<sequence>MTYTSTLIGYPYIGEDREWKKALEAFWRNELSEEDFEDSLKKIRLARIDKQLQLGIDMVTVGDFTYYDRMLDTALMFGLIPKRFNWQGGKVDLSTYYSVARGNKTAVASEMTKWFNTNYHYIVPEYEGQALKLTENKVLADFLEAKETYGIIAKPTLIGPYTFCKLTKGYSKFTQVEYLLALIPLYTQVLKELVEAGANWIQLEEPSLVTTLDPADIKLVQEIYDQLAVAVPEAKIMLQTYFEALCSYETLITLPVEGFGLDFVHGYKGNMASLRQYGFPQDKVLAVGVVNGRDIWRSNLAEVNATIQAIEHLSNAAELWIQPSSNLQHVPITTALENEIDPVLKHALAFADEKIVEITELTKCRRDTEGILQHNFSESMKAIEALKNHPIRQNKLIHQAVQTVTTQDFERHSEFAQRQKMQQQALALPLFPTTTIGSFPQSDEVKRNRNAWRKKQLSNEAYEAFIEQETKRWITIQEELDIDVLVHGEFERTDMVEYFGEKLTGFAFTKKAWVVSYGSRCVKPPIIYGDVAWSSAITVKESAYAQSLTKRFVKGMLTGPVTILNWSFVRDDLSRKDVAYQIALALRKEVEALENAGISIIQVDEPALREGLPLRKEEWGAYLEWAVNSFKLATASVKDETQIHTHMCYCEFNDFIEPISALDADVISIETSRSHGELITSLQGQPYQKGIGLGVYDIHSPRVPSNEEMLTIMRDSLQVLDPHQFWVNPDCGLKTRKETETVAALANMVAATKTLRQEVQQSISR</sequence>
<evidence type="ECO:0000313" key="17">
    <source>
        <dbReference type="EMBL" id="PKU51434.1"/>
    </source>
</evidence>
<evidence type="ECO:0000256" key="3">
    <source>
        <dbReference type="ARBA" id="ARBA00009553"/>
    </source>
</evidence>
<dbReference type="NCBIfam" id="TIGR01371">
    <property type="entry name" value="met_syn_B12ind"/>
    <property type="match status" value="1"/>
</dbReference>
<feature type="binding site" evidence="11 12">
    <location>
        <begin position="436"/>
        <end position="438"/>
    </location>
    <ligand>
        <name>L-methionine</name>
        <dbReference type="ChEBI" id="CHEBI:57844"/>
    </ligand>
</feature>
<feature type="binding site" evidence="11 12">
    <location>
        <position position="604"/>
    </location>
    <ligand>
        <name>L-methionine</name>
        <dbReference type="ChEBI" id="CHEBI:57844"/>
    </ligand>
</feature>
<evidence type="ECO:0000256" key="13">
    <source>
        <dbReference type="PIRSR" id="PIRSR000382-2"/>
    </source>
</evidence>
<dbReference type="PANTHER" id="PTHR30519">
    <property type="entry name" value="5-METHYLTETRAHYDROPTEROYLTRIGLUTAMATE--HOMOCYSTEINE METHYLTRANSFERASE"/>
    <property type="match status" value="1"/>
</dbReference>
<dbReference type="Proteomes" id="UP000234956">
    <property type="component" value="Unassembled WGS sequence"/>
</dbReference>
<feature type="active site" description="Proton donor" evidence="11 14">
    <location>
        <position position="699"/>
    </location>
</feature>
<reference evidence="17 18" key="1">
    <citation type="submission" date="2017-10" db="EMBL/GenBank/DDBJ databases">
        <title>Draft genome of Lysinibacillus fusiformis strain Juneja, a laboratory-derived pathogen of Drosophila melanogaster.</title>
        <authorList>
            <person name="Smith B.R."/>
            <person name="Unckless R.L."/>
        </authorList>
    </citation>
    <scope>NUCLEOTIDE SEQUENCE [LARGE SCALE GENOMIC DNA]</scope>
    <source>
        <strain evidence="17 18">Juneja</strain>
    </source>
</reference>
<dbReference type="InterPro" id="IPR002629">
    <property type="entry name" value="Met_Synth_C/arc"/>
</dbReference>
<comment type="similarity">
    <text evidence="3 11">Belongs to the vitamin-B12 independent methionine synthase family.</text>
</comment>
<evidence type="ECO:0000256" key="5">
    <source>
        <dbReference type="ARBA" id="ARBA00022605"/>
    </source>
</evidence>
<name>A0A2I0UZF3_9BACI</name>
<evidence type="ECO:0000259" key="16">
    <source>
        <dbReference type="Pfam" id="PF08267"/>
    </source>
</evidence>
<keyword evidence="9 11" id="KW-0862">Zinc</keyword>
<feature type="binding site" evidence="11 12">
    <location>
        <position position="489"/>
    </location>
    <ligand>
        <name>L-methionine</name>
        <dbReference type="ChEBI" id="CHEBI:57844"/>
    </ligand>
</feature>
<feature type="binding site" evidence="11">
    <location>
        <position position="670"/>
    </location>
    <ligand>
        <name>Zn(2+)</name>
        <dbReference type="ChEBI" id="CHEBI:29105"/>
        <note>catalytic</note>
    </ligand>
</feature>
<feature type="domain" description="Cobalamin-independent methionine synthase MetE N-terminal" evidence="16">
    <location>
        <begin position="5"/>
        <end position="312"/>
    </location>
</feature>
<protein>
    <recommendedName>
        <fullName evidence="11">5-methyltetrahydropteroyltriglutamate--homocysteine methyltransferase</fullName>
        <ecNumber evidence="11">2.1.1.14</ecNumber>
    </recommendedName>
    <alternativeName>
        <fullName evidence="11">Cobalamin-independent methionine synthase</fullName>
    </alternativeName>
    <alternativeName>
        <fullName evidence="11">Methionine synthase, vitamin-B12 independent isozyme</fullName>
    </alternativeName>
</protein>
<dbReference type="Pfam" id="PF01717">
    <property type="entry name" value="Meth_synt_2"/>
    <property type="match status" value="1"/>
</dbReference>
<dbReference type="CDD" id="cd03312">
    <property type="entry name" value="CIMS_N_terminal_like"/>
    <property type="match status" value="1"/>
</dbReference>
<dbReference type="NCBIfam" id="NF003556">
    <property type="entry name" value="PRK05222.1"/>
    <property type="match status" value="1"/>
</dbReference>
<keyword evidence="10 11" id="KW-0486">Methionine biosynthesis</keyword>
<feature type="binding site" evidence="12">
    <location>
        <position position="118"/>
    </location>
    <ligand>
        <name>5-methyltetrahydropteroyltri-L-glutamate</name>
        <dbReference type="ChEBI" id="CHEBI:58207"/>
    </ligand>
</feature>
<evidence type="ECO:0000256" key="8">
    <source>
        <dbReference type="ARBA" id="ARBA00022737"/>
    </source>
</evidence>
<dbReference type="GO" id="GO:0008270">
    <property type="term" value="F:zinc ion binding"/>
    <property type="evidence" value="ECO:0007669"/>
    <property type="project" value="InterPro"/>
</dbReference>
<evidence type="ECO:0000256" key="4">
    <source>
        <dbReference type="ARBA" id="ARBA00022603"/>
    </source>
</evidence>
<dbReference type="CDD" id="cd03311">
    <property type="entry name" value="CIMS_C_terminal_like"/>
    <property type="match status" value="1"/>
</dbReference>
<evidence type="ECO:0000256" key="7">
    <source>
        <dbReference type="ARBA" id="ARBA00022723"/>
    </source>
</evidence>
<comment type="pathway">
    <text evidence="2 11">Amino-acid biosynthesis; L-methionine biosynthesis via de novo pathway; L-methionine from L-homocysteine (MetE route): step 1/1.</text>
</comment>
<dbReference type="GO" id="GO:0032259">
    <property type="term" value="P:methylation"/>
    <property type="evidence" value="ECO:0007669"/>
    <property type="project" value="UniProtKB-KW"/>
</dbReference>
<organism evidence="17 18">
    <name type="scientific">Lysinibacillus fusiformis</name>
    <dbReference type="NCBI Taxonomy" id="28031"/>
    <lineage>
        <taxon>Bacteria</taxon>
        <taxon>Bacillati</taxon>
        <taxon>Bacillota</taxon>
        <taxon>Bacilli</taxon>
        <taxon>Bacillales</taxon>
        <taxon>Bacillaceae</taxon>
        <taxon>Lysinibacillus</taxon>
    </lineage>
</organism>
<evidence type="ECO:0000256" key="10">
    <source>
        <dbReference type="ARBA" id="ARBA00023167"/>
    </source>
</evidence>
<evidence type="ECO:0000256" key="12">
    <source>
        <dbReference type="PIRSR" id="PIRSR000382-1"/>
    </source>
</evidence>
<comment type="function">
    <text evidence="1 11">Catalyzes the transfer of a methyl group from 5-methyltetrahydrofolate to homocysteine resulting in methionine formation.</text>
</comment>
<comment type="cofactor">
    <cofactor evidence="13">
        <name>Zn(2+)</name>
        <dbReference type="ChEBI" id="CHEBI:29105"/>
    </cofactor>
    <text evidence="13">Binds 2 Zn(2+) ions per subunit.</text>
</comment>
<feature type="domain" description="Cobalamin-independent methionine synthase MetE C-terminal/archaeal" evidence="15">
    <location>
        <begin position="431"/>
        <end position="753"/>
    </location>
</feature>
<dbReference type="Pfam" id="PF08267">
    <property type="entry name" value="Meth_synt_1"/>
    <property type="match status" value="1"/>
</dbReference>
<feature type="binding site" evidence="11 12">
    <location>
        <begin position="436"/>
        <end position="438"/>
    </location>
    <ligand>
        <name>L-homocysteine</name>
        <dbReference type="ChEBI" id="CHEBI:58199"/>
    </ligand>
</feature>
<dbReference type="GO" id="GO:0009086">
    <property type="term" value="P:methionine biosynthetic process"/>
    <property type="evidence" value="ECO:0007669"/>
    <property type="project" value="UniProtKB-UniRule"/>
</dbReference>
<feature type="binding site" evidence="13">
    <location>
        <position position="646"/>
    </location>
    <ligand>
        <name>Zn(2+)</name>
        <dbReference type="ChEBI" id="CHEBI:29105"/>
        <label>1</label>
        <note>catalytic</note>
    </ligand>
</feature>
<feature type="binding site" evidence="11">
    <location>
        <position position="113"/>
    </location>
    <ligand>
        <name>5-methyltetrahydropteroyltri-L-glutamate</name>
        <dbReference type="ChEBI" id="CHEBI:58207"/>
    </ligand>
</feature>
<feature type="binding site" evidence="13">
    <location>
        <position position="731"/>
    </location>
    <ligand>
        <name>Zn(2+)</name>
        <dbReference type="ChEBI" id="CHEBI:29105"/>
        <label>1</label>
        <note>catalytic</note>
    </ligand>
</feature>
<dbReference type="SUPFAM" id="SSF51726">
    <property type="entry name" value="UROD/MetE-like"/>
    <property type="match status" value="2"/>
</dbReference>
<keyword evidence="5 11" id="KW-0028">Amino-acid biosynthesis</keyword>
<dbReference type="EMBL" id="PDFK01000003">
    <property type="protein sequence ID" value="PKU51434.1"/>
    <property type="molecule type" value="Genomic_DNA"/>
</dbReference>
<feature type="binding site" evidence="11">
    <location>
        <position position="610"/>
    </location>
    <ligand>
        <name>5-methyltetrahydropteroyltri-L-glutamate</name>
        <dbReference type="ChEBI" id="CHEBI:58207"/>
    </ligand>
</feature>
<feature type="binding site" evidence="11 12">
    <location>
        <position position="604"/>
    </location>
    <ligand>
        <name>L-homocysteine</name>
        <dbReference type="ChEBI" id="CHEBI:58199"/>
    </ligand>
</feature>
<evidence type="ECO:0000256" key="9">
    <source>
        <dbReference type="ARBA" id="ARBA00022833"/>
    </source>
</evidence>
<dbReference type="Gene3D" id="3.20.20.210">
    <property type="match status" value="2"/>
</dbReference>
<dbReference type="UniPathway" id="UPA00051">
    <property type="reaction ID" value="UER00082"/>
</dbReference>
<comment type="catalytic activity">
    <reaction evidence="11">
        <text>5-methyltetrahydropteroyltri-L-glutamate + L-homocysteine = tetrahydropteroyltri-L-glutamate + L-methionine</text>
        <dbReference type="Rhea" id="RHEA:21196"/>
        <dbReference type="ChEBI" id="CHEBI:57844"/>
        <dbReference type="ChEBI" id="CHEBI:58140"/>
        <dbReference type="ChEBI" id="CHEBI:58199"/>
        <dbReference type="ChEBI" id="CHEBI:58207"/>
        <dbReference type="EC" id="2.1.1.14"/>
    </reaction>
</comment>
<feature type="binding site" evidence="11 12">
    <location>
        <position position="566"/>
    </location>
    <ligand>
        <name>5-methyltetrahydropteroyltri-L-glutamate</name>
        <dbReference type="ChEBI" id="CHEBI:58207"/>
    </ligand>
</feature>
<evidence type="ECO:0000256" key="14">
    <source>
        <dbReference type="PIRSR" id="PIRSR000382-3"/>
    </source>
</evidence>
<keyword evidence="4 11" id="KW-0489">Methyltransferase</keyword>
<feature type="binding site" evidence="11 12">
    <location>
        <begin position="520"/>
        <end position="521"/>
    </location>
    <ligand>
        <name>5-methyltetrahydropteroyltri-L-glutamate</name>
        <dbReference type="ChEBI" id="CHEBI:58207"/>
    </ligand>
</feature>
<evidence type="ECO:0000256" key="1">
    <source>
        <dbReference type="ARBA" id="ARBA00002777"/>
    </source>
</evidence>
<dbReference type="InterPro" id="IPR013215">
    <property type="entry name" value="Cbl-indep_Met_Synth_N"/>
</dbReference>
<feature type="binding site" evidence="11">
    <location>
        <position position="648"/>
    </location>
    <ligand>
        <name>Zn(2+)</name>
        <dbReference type="ChEBI" id="CHEBI:29105"/>
        <note>catalytic</note>
    </ligand>
</feature>
<gene>
    <name evidence="11 17" type="primary">metE</name>
    <name evidence="17" type="ORF">CRI88_12030</name>
</gene>
<feature type="binding site" evidence="13">
    <location>
        <position position="648"/>
    </location>
    <ligand>
        <name>Zn(2+)</name>
        <dbReference type="ChEBI" id="CHEBI:29105"/>
        <label>1</label>
        <note>catalytic</note>
    </ligand>
</feature>
<keyword evidence="7 11" id="KW-0479">Metal-binding</keyword>
<proteinExistence type="inferred from homology"/>